<accession>A0A9J6C5D2</accession>
<dbReference type="InterPro" id="IPR051872">
    <property type="entry name" value="Cytochrome_b5/Flavoprotein_Rdt"/>
</dbReference>
<dbReference type="InterPro" id="IPR017938">
    <property type="entry name" value="Riboflavin_synthase-like_b-brl"/>
</dbReference>
<keyword evidence="5 6" id="KW-0408">Iron</keyword>
<dbReference type="InterPro" id="IPR036400">
    <property type="entry name" value="Cyt_B5-like_heme/steroid_sf"/>
</dbReference>
<dbReference type="SUPFAM" id="SSF63380">
    <property type="entry name" value="Riboflavin synthase domain-like"/>
    <property type="match status" value="1"/>
</dbReference>
<organism evidence="9 10">
    <name type="scientific">Polypedilum vanderplanki</name>
    <name type="common">Sleeping chironomid midge</name>
    <dbReference type="NCBI Taxonomy" id="319348"/>
    <lineage>
        <taxon>Eukaryota</taxon>
        <taxon>Metazoa</taxon>
        <taxon>Ecdysozoa</taxon>
        <taxon>Arthropoda</taxon>
        <taxon>Hexapoda</taxon>
        <taxon>Insecta</taxon>
        <taxon>Pterygota</taxon>
        <taxon>Neoptera</taxon>
        <taxon>Endopterygota</taxon>
        <taxon>Diptera</taxon>
        <taxon>Nematocera</taxon>
        <taxon>Chironomoidea</taxon>
        <taxon>Chironomidae</taxon>
        <taxon>Chironominae</taxon>
        <taxon>Polypedilum</taxon>
        <taxon>Polypedilum</taxon>
    </lineage>
</organism>
<dbReference type="InterPro" id="IPR018506">
    <property type="entry name" value="Cyt_B5_heme-BS"/>
</dbReference>
<dbReference type="Proteomes" id="UP001107558">
    <property type="component" value="Chromosome 2"/>
</dbReference>
<dbReference type="InterPro" id="IPR039261">
    <property type="entry name" value="FNR_nucleotide-bd"/>
</dbReference>
<evidence type="ECO:0000256" key="1">
    <source>
        <dbReference type="ARBA" id="ARBA00006105"/>
    </source>
</evidence>
<evidence type="ECO:0000256" key="3">
    <source>
        <dbReference type="ARBA" id="ARBA00022723"/>
    </source>
</evidence>
<dbReference type="InterPro" id="IPR017927">
    <property type="entry name" value="FAD-bd_FR_type"/>
</dbReference>
<dbReference type="InterPro" id="IPR008333">
    <property type="entry name" value="Cbr1-like_FAD-bd_dom"/>
</dbReference>
<dbReference type="Gene3D" id="2.40.30.10">
    <property type="entry name" value="Translation factors"/>
    <property type="match status" value="1"/>
</dbReference>
<reference evidence="9" key="1">
    <citation type="submission" date="2021-03" db="EMBL/GenBank/DDBJ databases">
        <title>Chromosome level genome of the anhydrobiotic midge Polypedilum vanderplanki.</title>
        <authorList>
            <person name="Yoshida Y."/>
            <person name="Kikawada T."/>
            <person name="Gusev O."/>
        </authorList>
    </citation>
    <scope>NUCLEOTIDE SEQUENCE</scope>
    <source>
        <strain evidence="9">NIAS01</strain>
        <tissue evidence="9">Whole body or cell culture</tissue>
    </source>
</reference>
<dbReference type="GO" id="GO:0006801">
    <property type="term" value="P:superoxide metabolic process"/>
    <property type="evidence" value="ECO:0007669"/>
    <property type="project" value="TreeGrafter"/>
</dbReference>
<dbReference type="SMART" id="SM01117">
    <property type="entry name" value="Cyt-b5"/>
    <property type="match status" value="1"/>
</dbReference>
<dbReference type="EMBL" id="JADBJN010000002">
    <property type="protein sequence ID" value="KAG5677056.1"/>
    <property type="molecule type" value="Genomic_DNA"/>
</dbReference>
<dbReference type="SUPFAM" id="SSF49764">
    <property type="entry name" value="HSP20-like chaperones"/>
    <property type="match status" value="1"/>
</dbReference>
<protein>
    <recommendedName>
        <fullName evidence="11">Cytochrome-b5 reductase</fullName>
    </recommendedName>
</protein>
<evidence type="ECO:0000313" key="9">
    <source>
        <dbReference type="EMBL" id="KAG5677056.1"/>
    </source>
</evidence>
<sequence length="444" mass="51174">MATGNPRNKVALKQGFSLVGWIRLVNSGEDLTGTNGKRFSVSLQELSKHNKQNDCWMAIRGKVYNVTRYLNYHPGGVEQLMRGAGIDATNLFDEYHSWVNIDQLLAKCYIGPLKNNFINFNLTNIDEKSSSRSLLLPPSIESVAIKKISTAVPRFDWIQKQNNLSIYFYTKSFSNPGIFIKQLCDSDKEYEITIFLEQSSHLYKFLFFKALMWPPSIKINQETGKIEISFEKVEKELWSSYGTHEKLCESKDLKDIECTIVEKQFINHDTIKLILRPKKNIIIKTSIGYHLNFRENLLGMEVIRSYTPVLPKYLNETPTFDINFLIKKYDSGLLSKYISEKNIGDTLYISHQKGSLNLTNLKSHTNIGIFAAGSGITPFSSGLIDHLLERSTNRISNLFLYYFNKKEEDIWCKNIFDEMTCKDDRFKVKYILSEANESWTGERG</sequence>
<evidence type="ECO:0000256" key="4">
    <source>
        <dbReference type="ARBA" id="ARBA00023002"/>
    </source>
</evidence>
<dbReference type="CDD" id="cd06183">
    <property type="entry name" value="cyt_b5_reduct_like"/>
    <property type="match status" value="1"/>
</dbReference>
<dbReference type="SUPFAM" id="SSF52343">
    <property type="entry name" value="Ferredoxin reductase-like, C-terminal NADP-linked domain"/>
    <property type="match status" value="1"/>
</dbReference>
<dbReference type="GO" id="GO:0046872">
    <property type="term" value="F:metal ion binding"/>
    <property type="evidence" value="ECO:0007669"/>
    <property type="project" value="UniProtKB-UniRule"/>
</dbReference>
<keyword evidence="10" id="KW-1185">Reference proteome</keyword>
<dbReference type="InterPro" id="IPR008978">
    <property type="entry name" value="HSP20-like_chaperone"/>
</dbReference>
<keyword evidence="3 6" id="KW-0479">Metal-binding</keyword>
<dbReference type="InterPro" id="IPR001433">
    <property type="entry name" value="OxRdtase_FAD/NAD-bd"/>
</dbReference>
<dbReference type="PROSITE" id="PS51384">
    <property type="entry name" value="FAD_FR"/>
    <property type="match status" value="1"/>
</dbReference>
<dbReference type="InterPro" id="IPR001199">
    <property type="entry name" value="Cyt_B5-like_heme/steroid-bd"/>
</dbReference>
<evidence type="ECO:0000313" key="10">
    <source>
        <dbReference type="Proteomes" id="UP001107558"/>
    </source>
</evidence>
<evidence type="ECO:0008006" key="11">
    <source>
        <dbReference type="Google" id="ProtNLM"/>
    </source>
</evidence>
<dbReference type="GO" id="GO:0020037">
    <property type="term" value="F:heme binding"/>
    <property type="evidence" value="ECO:0007669"/>
    <property type="project" value="UniProtKB-UniRule"/>
</dbReference>
<dbReference type="PROSITE" id="PS00191">
    <property type="entry name" value="CYTOCHROME_B5_1"/>
    <property type="match status" value="1"/>
</dbReference>
<evidence type="ECO:0000259" key="7">
    <source>
        <dbReference type="PROSITE" id="PS50255"/>
    </source>
</evidence>
<dbReference type="Gene3D" id="3.40.50.80">
    <property type="entry name" value="Nucleotide-binding domain of ferredoxin-NADP reductase (FNR) module"/>
    <property type="match status" value="1"/>
</dbReference>
<comment type="similarity">
    <text evidence="6">Belongs to the cytochrome b5 family.</text>
</comment>
<feature type="domain" description="FAD-binding FR-type" evidence="8">
    <location>
        <begin position="253"/>
        <end position="359"/>
    </location>
</feature>
<feature type="domain" description="Cytochrome b5 heme-binding" evidence="7">
    <location>
        <begin position="38"/>
        <end position="114"/>
    </location>
</feature>
<name>A0A9J6C5D2_POLVA</name>
<dbReference type="PANTHER" id="PTHR46237:SF1">
    <property type="entry name" value="CYTOCHROME B5 REDUCTASE 4"/>
    <property type="match status" value="1"/>
</dbReference>
<dbReference type="PANTHER" id="PTHR46237">
    <property type="entry name" value="CYTOCHROME B5 REDUCTASE 4 FAMILY MEMBER"/>
    <property type="match status" value="1"/>
</dbReference>
<gene>
    <name evidence="9" type="ORF">PVAND_006840</name>
</gene>
<comment type="similarity">
    <text evidence="1">Belongs to the flavoprotein pyridine nucleotide cytochrome reductase family.</text>
</comment>
<dbReference type="GO" id="GO:0005783">
    <property type="term" value="C:endoplasmic reticulum"/>
    <property type="evidence" value="ECO:0007669"/>
    <property type="project" value="TreeGrafter"/>
</dbReference>
<dbReference type="GO" id="GO:0004128">
    <property type="term" value="F:cytochrome-b5 reductase activity, acting on NAD(P)H"/>
    <property type="evidence" value="ECO:0007669"/>
    <property type="project" value="TreeGrafter"/>
</dbReference>
<evidence type="ECO:0000259" key="8">
    <source>
        <dbReference type="PROSITE" id="PS51384"/>
    </source>
</evidence>
<proteinExistence type="inferred from homology"/>
<keyword evidence="2 6" id="KW-0349">Heme</keyword>
<keyword evidence="4" id="KW-0560">Oxidoreductase</keyword>
<dbReference type="Gene3D" id="3.10.120.10">
    <property type="entry name" value="Cytochrome b5-like heme/steroid binding domain"/>
    <property type="match status" value="1"/>
</dbReference>
<dbReference type="Pfam" id="PF00970">
    <property type="entry name" value="FAD_binding_6"/>
    <property type="match status" value="1"/>
</dbReference>
<dbReference type="FunFam" id="3.10.120.10:FF:000001">
    <property type="entry name" value="Cytochrome b5 reductase 4"/>
    <property type="match status" value="1"/>
</dbReference>
<dbReference type="OrthoDB" id="432299at2759"/>
<dbReference type="Pfam" id="PF00173">
    <property type="entry name" value="Cyt-b5"/>
    <property type="match status" value="1"/>
</dbReference>
<dbReference type="Pfam" id="PF00175">
    <property type="entry name" value="NAD_binding_1"/>
    <property type="match status" value="1"/>
</dbReference>
<comment type="caution">
    <text evidence="9">The sequence shown here is derived from an EMBL/GenBank/DDBJ whole genome shotgun (WGS) entry which is preliminary data.</text>
</comment>
<dbReference type="SUPFAM" id="SSF55856">
    <property type="entry name" value="Cytochrome b5-like heme/steroid binding domain"/>
    <property type="match status" value="1"/>
</dbReference>
<evidence type="ECO:0000256" key="2">
    <source>
        <dbReference type="ARBA" id="ARBA00022617"/>
    </source>
</evidence>
<dbReference type="AlphaFoldDB" id="A0A9J6C5D2"/>
<dbReference type="PROSITE" id="PS50255">
    <property type="entry name" value="CYTOCHROME_B5_2"/>
    <property type="match status" value="1"/>
</dbReference>
<evidence type="ECO:0000256" key="6">
    <source>
        <dbReference type="RuleBase" id="RU362121"/>
    </source>
</evidence>
<evidence type="ECO:0000256" key="5">
    <source>
        <dbReference type="ARBA" id="ARBA00023004"/>
    </source>
</evidence>